<dbReference type="GO" id="GO:0005975">
    <property type="term" value="P:carbohydrate metabolic process"/>
    <property type="evidence" value="ECO:0007669"/>
    <property type="project" value="InterPro"/>
</dbReference>
<keyword evidence="2" id="KW-1185">Reference proteome</keyword>
<dbReference type="EMBL" id="VULT01000018">
    <property type="protein sequence ID" value="MSS18275.1"/>
    <property type="molecule type" value="Genomic_DNA"/>
</dbReference>
<dbReference type="Gene3D" id="1.50.10.20">
    <property type="match status" value="1"/>
</dbReference>
<gene>
    <name evidence="1" type="ORF">FYJ29_10965</name>
</gene>
<evidence type="ECO:0000313" key="1">
    <source>
        <dbReference type="EMBL" id="MSS18275.1"/>
    </source>
</evidence>
<name>A0A6L5XFJ7_9BACT</name>
<dbReference type="RefSeq" id="WP_154326812.1">
    <property type="nucleotide sequence ID" value="NZ_CP045696.1"/>
</dbReference>
<reference evidence="1 2" key="1">
    <citation type="submission" date="2019-08" db="EMBL/GenBank/DDBJ databases">
        <title>In-depth cultivation of the pig gut microbiome towards novel bacterial diversity and tailored functional studies.</title>
        <authorList>
            <person name="Wylensek D."/>
            <person name="Hitch T.C.A."/>
            <person name="Clavel T."/>
        </authorList>
    </citation>
    <scope>NUCLEOTIDE SEQUENCE [LARGE SCALE GENOMIC DNA]</scope>
    <source>
        <strain evidence="1 2">Oil-RF-744-WCA-WT-10</strain>
    </source>
</reference>
<dbReference type="AlphaFoldDB" id="A0A6L5XFJ7"/>
<dbReference type="Proteomes" id="UP000483362">
    <property type="component" value="Unassembled WGS sequence"/>
</dbReference>
<organism evidence="1 2">
    <name type="scientific">Sodaliphilus pleomorphus</name>
    <dbReference type="NCBI Taxonomy" id="2606626"/>
    <lineage>
        <taxon>Bacteria</taxon>
        <taxon>Pseudomonadati</taxon>
        <taxon>Bacteroidota</taxon>
        <taxon>Bacteroidia</taxon>
        <taxon>Bacteroidales</taxon>
        <taxon>Muribaculaceae</taxon>
        <taxon>Sodaliphilus</taxon>
    </lineage>
</organism>
<proteinExistence type="predicted"/>
<comment type="caution">
    <text evidence="1">The sequence shown here is derived from an EMBL/GenBank/DDBJ whole genome shotgun (WGS) entry which is preliminary data.</text>
</comment>
<dbReference type="InterPro" id="IPR008928">
    <property type="entry name" value="6-hairpin_glycosidase_sf"/>
</dbReference>
<accession>A0A6L5XFJ7</accession>
<evidence type="ECO:0000313" key="2">
    <source>
        <dbReference type="Proteomes" id="UP000483362"/>
    </source>
</evidence>
<sequence length="403" mass="45835">MDFIASFIKLKHYCEKEGYKGWDPYDGLNSQVFQALPGLKHSALCRLVMIQAFKRSPLNLRRLAMVPKQYNAKGVGLFLQGYCNIYEAVQASPALASQFGSLDTLEGHIGSLAALLLKLRSAGNYHGSCWGYNFDWQSRREFLFPKYTPTVVATKFCATALLSAYKINGDERLLQAVLSTAEFVKHDLHRTPQGSGFLFSYSPLSGHDTVVNASLLGSELLSIAYKYTGDEACRLAASDSVRACCELQRPDGSWPYGCQPFQHWVDSFHTGYDLEALQAYSDNTGDDSCRSSIDKGLDFYTSRFFLAGGMPRYYHNRTFPIDIHCPAQLMVTLSLLHRFQHWQDLATQVMDWTVAHMQDKKGYFYYQLKKFGSSRISYMRWSNAFMFYAMSFYLKEVYAKGQH</sequence>
<protein>
    <submittedName>
        <fullName evidence="1">Delta-aminolevulinic acid dehydratase</fullName>
    </submittedName>
</protein>
<dbReference type="SUPFAM" id="SSF48208">
    <property type="entry name" value="Six-hairpin glycosidases"/>
    <property type="match status" value="1"/>
</dbReference>